<sequence>MVAGENRRSSLFDGCSDSRGADLIILHWRQVRLEISWSTGAVPAKDPSTLKLVLGLRAINEETMSRRKEVFVPNKCALRVPCTDNKEHNMNPQHRECSTKRLVARWYLAQDIRVQKLSSIRDGRVIMFSDTVSDGVSVMSS</sequence>
<name>W9SPJ7_9ROSA</name>
<dbReference type="AlphaFoldDB" id="W9SPJ7"/>
<accession>W9SPJ7</accession>
<dbReference type="EMBL" id="KE345900">
    <property type="protein sequence ID" value="EXC20009.1"/>
    <property type="molecule type" value="Genomic_DNA"/>
</dbReference>
<organism evidence="1 2">
    <name type="scientific">Morus notabilis</name>
    <dbReference type="NCBI Taxonomy" id="981085"/>
    <lineage>
        <taxon>Eukaryota</taxon>
        <taxon>Viridiplantae</taxon>
        <taxon>Streptophyta</taxon>
        <taxon>Embryophyta</taxon>
        <taxon>Tracheophyta</taxon>
        <taxon>Spermatophyta</taxon>
        <taxon>Magnoliopsida</taxon>
        <taxon>eudicotyledons</taxon>
        <taxon>Gunneridae</taxon>
        <taxon>Pentapetalae</taxon>
        <taxon>rosids</taxon>
        <taxon>fabids</taxon>
        <taxon>Rosales</taxon>
        <taxon>Moraceae</taxon>
        <taxon>Moreae</taxon>
        <taxon>Morus</taxon>
    </lineage>
</organism>
<evidence type="ECO:0000313" key="1">
    <source>
        <dbReference type="EMBL" id="EXC20009.1"/>
    </source>
</evidence>
<protein>
    <submittedName>
        <fullName evidence="1">Uncharacterized protein</fullName>
    </submittedName>
</protein>
<reference evidence="2" key="1">
    <citation type="submission" date="2013-01" db="EMBL/GenBank/DDBJ databases">
        <title>Draft Genome Sequence of a Mulberry Tree, Morus notabilis C.K. Schneid.</title>
        <authorList>
            <person name="He N."/>
            <person name="Zhao S."/>
        </authorList>
    </citation>
    <scope>NUCLEOTIDE SEQUENCE</scope>
</reference>
<dbReference type="Proteomes" id="UP000030645">
    <property type="component" value="Unassembled WGS sequence"/>
</dbReference>
<keyword evidence="2" id="KW-1185">Reference proteome</keyword>
<gene>
    <name evidence="1" type="ORF">L484_015686</name>
</gene>
<evidence type="ECO:0000313" key="2">
    <source>
        <dbReference type="Proteomes" id="UP000030645"/>
    </source>
</evidence>
<proteinExistence type="predicted"/>